<dbReference type="Gene3D" id="3.30.70.100">
    <property type="match status" value="1"/>
</dbReference>
<proteinExistence type="predicted"/>
<protein>
    <submittedName>
        <fullName evidence="2">SchA/CurD domain protein</fullName>
    </submittedName>
</protein>
<evidence type="ECO:0000313" key="3">
    <source>
        <dbReference type="Proteomes" id="UP000070188"/>
    </source>
</evidence>
<keyword evidence="3" id="KW-1185">Reference proteome</keyword>
<gene>
    <name evidence="2" type="ORF">LI90_4020</name>
</gene>
<dbReference type="InterPro" id="IPR011008">
    <property type="entry name" value="Dimeric_a/b-barrel"/>
</dbReference>
<dbReference type="PATRIC" id="fig|1469144.10.peg.4305"/>
<dbReference type="STRING" id="1469144.LI90_4020"/>
<reference evidence="3" key="1">
    <citation type="submission" date="2015-04" db="EMBL/GenBank/DDBJ databases">
        <title>Physiological reanalysis, assessment of diazotrophy, and genome sequences of multiple isolates of Streptomyces thermoautotrophicus.</title>
        <authorList>
            <person name="MacKellar D.C."/>
            <person name="Lieber L."/>
            <person name="Norman J."/>
            <person name="Bolger A."/>
            <person name="Tobin C."/>
            <person name="Murray J.W."/>
            <person name="Chang R."/>
            <person name="Ford T."/>
            <person name="Nguyen P.Q."/>
            <person name="Woodward J."/>
            <person name="Permingeat H."/>
            <person name="Joshi N.S."/>
            <person name="Silver P.A."/>
            <person name="Usadel B."/>
            <person name="Rutherford A.W."/>
            <person name="Friesen M."/>
            <person name="Prell J."/>
        </authorList>
    </citation>
    <scope>NUCLEOTIDE SEQUENCE [LARGE SCALE GENOMIC DNA]</scope>
    <source>
        <strain evidence="3">H1</strain>
    </source>
</reference>
<dbReference type="EMBL" id="LAXD01000001">
    <property type="protein sequence ID" value="KWX02971.1"/>
    <property type="molecule type" value="Genomic_DNA"/>
</dbReference>
<dbReference type="AlphaFoldDB" id="A0A132MYJ2"/>
<sequence length="95" mass="10978">MVHLVRLHEGAEARFLEAYEQVGRQITTVQGHLSGQLCQSTEDPLQWIITSEWQAPEHYFAWLEGDGHRELVAPMHACVQESRSFRFTVRRETAS</sequence>
<organism evidence="2 3">
    <name type="scientific">Carbonactinospora thermoautotrophica</name>
    <dbReference type="NCBI Taxonomy" id="1469144"/>
    <lineage>
        <taxon>Bacteria</taxon>
        <taxon>Bacillati</taxon>
        <taxon>Actinomycetota</taxon>
        <taxon>Actinomycetes</taxon>
        <taxon>Kitasatosporales</taxon>
        <taxon>Carbonactinosporaceae</taxon>
        <taxon>Carbonactinospora</taxon>
    </lineage>
</organism>
<evidence type="ECO:0000313" key="2">
    <source>
        <dbReference type="EMBL" id="KWX02971.1"/>
    </source>
</evidence>
<dbReference type="SUPFAM" id="SSF54909">
    <property type="entry name" value="Dimeric alpha+beta barrel"/>
    <property type="match status" value="1"/>
</dbReference>
<dbReference type="Proteomes" id="UP000070188">
    <property type="component" value="Unassembled WGS sequence"/>
</dbReference>
<dbReference type="PROSITE" id="PS51725">
    <property type="entry name" value="ABM"/>
    <property type="match status" value="1"/>
</dbReference>
<dbReference type="Pfam" id="PF03992">
    <property type="entry name" value="ABM"/>
    <property type="match status" value="1"/>
</dbReference>
<evidence type="ECO:0000259" key="1">
    <source>
        <dbReference type="PROSITE" id="PS51725"/>
    </source>
</evidence>
<accession>A0A132MYJ2</accession>
<comment type="caution">
    <text evidence="2">The sequence shown here is derived from an EMBL/GenBank/DDBJ whole genome shotgun (WGS) entry which is preliminary data.</text>
</comment>
<feature type="domain" description="ABM" evidence="1">
    <location>
        <begin position="1"/>
        <end position="87"/>
    </location>
</feature>
<dbReference type="InterPro" id="IPR007138">
    <property type="entry name" value="ABM_dom"/>
</dbReference>
<name>A0A132MYJ2_9ACTN</name>